<gene>
    <name evidence="1" type="ORF">B9Z19DRAFT_1062335</name>
</gene>
<protein>
    <recommendedName>
        <fullName evidence="3">DUF4219 domain-containing protein</fullName>
    </recommendedName>
</protein>
<sequence length="111" mass="12334">MSSSSGNEVNVLPSIGIKPLSEAADYSEWILAMIDILAEKSYWPIVSGTLNHLEDDIAKAVAWDEKACKACGMRGRLMDSGHRELYAEKRDPAARWTKLDKRNAGKDQARI</sequence>
<reference evidence="1 2" key="1">
    <citation type="submission" date="2017-04" db="EMBL/GenBank/DDBJ databases">
        <title>Draft genome sequence of Tuber borchii Vittad., a whitish edible truffle.</title>
        <authorList>
            <consortium name="DOE Joint Genome Institute"/>
            <person name="Murat C."/>
            <person name="Kuo A."/>
            <person name="Barry K.W."/>
            <person name="Clum A."/>
            <person name="Dockter R.B."/>
            <person name="Fauchery L."/>
            <person name="Iotti M."/>
            <person name="Kohler A."/>
            <person name="Labutti K."/>
            <person name="Lindquist E.A."/>
            <person name="Lipzen A."/>
            <person name="Ohm R.A."/>
            <person name="Wang M."/>
            <person name="Grigoriev I.V."/>
            <person name="Zambonelli A."/>
            <person name="Martin F.M."/>
        </authorList>
    </citation>
    <scope>NUCLEOTIDE SEQUENCE [LARGE SCALE GENOMIC DNA]</scope>
    <source>
        <strain evidence="1 2">Tbo3840</strain>
    </source>
</reference>
<accession>A0A2T7A2D4</accession>
<organism evidence="1 2">
    <name type="scientific">Tuber borchii</name>
    <name type="common">White truffle</name>
    <dbReference type="NCBI Taxonomy" id="42251"/>
    <lineage>
        <taxon>Eukaryota</taxon>
        <taxon>Fungi</taxon>
        <taxon>Dikarya</taxon>
        <taxon>Ascomycota</taxon>
        <taxon>Pezizomycotina</taxon>
        <taxon>Pezizomycetes</taxon>
        <taxon>Pezizales</taxon>
        <taxon>Tuberaceae</taxon>
        <taxon>Tuber</taxon>
    </lineage>
</organism>
<keyword evidence="2" id="KW-1185">Reference proteome</keyword>
<dbReference type="EMBL" id="NESQ01000038">
    <property type="protein sequence ID" value="PUU81845.1"/>
    <property type="molecule type" value="Genomic_DNA"/>
</dbReference>
<evidence type="ECO:0000313" key="1">
    <source>
        <dbReference type="EMBL" id="PUU81845.1"/>
    </source>
</evidence>
<proteinExistence type="predicted"/>
<name>A0A2T7A2D4_TUBBO</name>
<dbReference type="Proteomes" id="UP000244722">
    <property type="component" value="Unassembled WGS sequence"/>
</dbReference>
<comment type="caution">
    <text evidence="1">The sequence shown here is derived from an EMBL/GenBank/DDBJ whole genome shotgun (WGS) entry which is preliminary data.</text>
</comment>
<dbReference type="AlphaFoldDB" id="A0A2T7A2D4"/>
<evidence type="ECO:0008006" key="3">
    <source>
        <dbReference type="Google" id="ProtNLM"/>
    </source>
</evidence>
<evidence type="ECO:0000313" key="2">
    <source>
        <dbReference type="Proteomes" id="UP000244722"/>
    </source>
</evidence>